<dbReference type="RefSeq" id="WP_222869517.1">
    <property type="nucleotide sequence ID" value="NZ_CP143425.1"/>
</dbReference>
<protein>
    <submittedName>
        <fullName evidence="3">Replicase RepC_soil-1b</fullName>
    </submittedName>
</protein>
<geneLocation type="plasmid" evidence="3 4">
    <name>pROLI83</name>
</geneLocation>
<feature type="domain" description="Plasmid replication protein C N-terminal" evidence="1">
    <location>
        <begin position="6"/>
        <end position="123"/>
    </location>
</feature>
<evidence type="ECO:0000313" key="4">
    <source>
        <dbReference type="Proteomes" id="UP001318682"/>
    </source>
</evidence>
<gene>
    <name evidence="3" type="primary">repC_soil-1b</name>
    <name evidence="3" type="ORF">ROLI_046250</name>
</gene>
<dbReference type="InterPro" id="IPR021760">
    <property type="entry name" value="RepC_C"/>
</dbReference>
<dbReference type="Pfam" id="PF03428">
    <property type="entry name" value="RP-C"/>
    <property type="match status" value="1"/>
</dbReference>
<keyword evidence="3" id="KW-0614">Plasmid</keyword>
<reference evidence="3 4" key="1">
    <citation type="submission" date="2024-01" db="EMBL/GenBank/DDBJ databases">
        <title>Roseobacter fucihabitans sp. nov., isolated from the brown alga Fucus spiralis.</title>
        <authorList>
            <person name="Hahnke S."/>
            <person name="Berger M."/>
            <person name="Schlingloff A."/>
            <person name="Athale I."/>
            <person name="Neumann-Schaal M."/>
            <person name="Adenaya A."/>
            <person name="Poehlein A."/>
            <person name="Daniel R."/>
            <person name="Pertersen J."/>
            <person name="Brinkhoff T."/>
        </authorList>
    </citation>
    <scope>NUCLEOTIDE SEQUENCE [LARGE SCALE GENOMIC DNA]</scope>
    <source>
        <strain evidence="3 4">B14</strain>
        <plasmid evidence="3 4">pROLI83</plasmid>
    </source>
</reference>
<evidence type="ECO:0000259" key="2">
    <source>
        <dbReference type="Pfam" id="PF11800"/>
    </source>
</evidence>
<feature type="domain" description="Plasmid replication protein C C-terminal" evidence="2">
    <location>
        <begin position="291"/>
        <end position="371"/>
    </location>
</feature>
<dbReference type="Proteomes" id="UP001318682">
    <property type="component" value="Plasmid pROLI83"/>
</dbReference>
<proteinExistence type="predicted"/>
<dbReference type="InterPro" id="IPR005090">
    <property type="entry name" value="RepC_N"/>
</dbReference>
<name>A0ABZ2C0N1_9RHOB</name>
<evidence type="ECO:0000313" key="3">
    <source>
        <dbReference type="EMBL" id="WVX51523.1"/>
    </source>
</evidence>
<accession>A0ABZ2C0N1</accession>
<dbReference type="Pfam" id="PF11800">
    <property type="entry name" value="RP-C_C"/>
    <property type="match status" value="1"/>
</dbReference>
<keyword evidence="4" id="KW-1185">Reference proteome</keyword>
<dbReference type="EMBL" id="CP143425">
    <property type="protein sequence ID" value="WVX51523.1"/>
    <property type="molecule type" value="Genomic_DNA"/>
</dbReference>
<organism evidence="3 4">
    <name type="scientific">Roseobacter fucihabitans</name>
    <dbReference type="NCBI Taxonomy" id="1537242"/>
    <lineage>
        <taxon>Bacteria</taxon>
        <taxon>Pseudomonadati</taxon>
        <taxon>Pseudomonadota</taxon>
        <taxon>Alphaproteobacteria</taxon>
        <taxon>Rhodobacterales</taxon>
        <taxon>Roseobacteraceae</taxon>
        <taxon>Roseobacter</taxon>
    </lineage>
</organism>
<sequence length="375" mass="42121">MADIGRDLGLSPRLTDILTRLIGSTDHEAWVDPDKEPIFYGRQETFAQRLRISTRQLRTHERSLQKYGLLQRRTLANGSRYGSAGLGLVLTPLIERFTEFLDLREARKAQFERMKQLKATRSVRWATFRDELVRLSEQDQASEDVQAMILERASWPRTDTLLTLGEARLSEHVEAATDLCTRLVDWIDNHSDSSCEPEETFRCFIQEDIHQILSETCNTHVDKLSAGKPAQDYPAPGPTGPVDCKERELEAETLALQGLFSGHYGLGHAVSLSSQEFKMEMEVRRHERDEYAFIEAAAARIGPLGINISAWAAACDRMGRARAAICVLLLDANRDHPTSPVMNPGGALRGMIKAHNRGKLNVIGSLIGLHRRRGL</sequence>
<evidence type="ECO:0000259" key="1">
    <source>
        <dbReference type="Pfam" id="PF03428"/>
    </source>
</evidence>